<evidence type="ECO:0000256" key="5">
    <source>
        <dbReference type="SAM" id="Phobius"/>
    </source>
</evidence>
<accession>A0AAD5KNS1</accession>
<keyword evidence="8" id="KW-1185">Reference proteome</keyword>
<evidence type="ECO:0000256" key="2">
    <source>
        <dbReference type="ARBA" id="ARBA00022692"/>
    </source>
</evidence>
<dbReference type="GO" id="GO:0042383">
    <property type="term" value="C:sarcolemma"/>
    <property type="evidence" value="ECO:0007669"/>
    <property type="project" value="TreeGrafter"/>
</dbReference>
<proteinExistence type="predicted"/>
<evidence type="ECO:0000259" key="6">
    <source>
        <dbReference type="Pfam" id="PF04831"/>
    </source>
</evidence>
<dbReference type="EMBL" id="WJBH02000006">
    <property type="protein sequence ID" value="KAI9556804.1"/>
    <property type="molecule type" value="Genomic_DNA"/>
</dbReference>
<organism evidence="7 8">
    <name type="scientific">Daphnia sinensis</name>
    <dbReference type="NCBI Taxonomy" id="1820382"/>
    <lineage>
        <taxon>Eukaryota</taxon>
        <taxon>Metazoa</taxon>
        <taxon>Ecdysozoa</taxon>
        <taxon>Arthropoda</taxon>
        <taxon>Crustacea</taxon>
        <taxon>Branchiopoda</taxon>
        <taxon>Diplostraca</taxon>
        <taxon>Cladocera</taxon>
        <taxon>Anomopoda</taxon>
        <taxon>Daphniidae</taxon>
        <taxon>Daphnia</taxon>
        <taxon>Daphnia similis group</taxon>
    </lineage>
</organism>
<reference evidence="7 8" key="1">
    <citation type="submission" date="2022-05" db="EMBL/GenBank/DDBJ databases">
        <title>A multi-omics perspective on studying reproductive biology in Daphnia sinensis.</title>
        <authorList>
            <person name="Jia J."/>
        </authorList>
    </citation>
    <scope>NUCLEOTIDE SEQUENCE [LARGE SCALE GENOMIC DNA]</scope>
    <source>
        <strain evidence="7 8">WSL</strain>
    </source>
</reference>
<keyword evidence="4 5" id="KW-0472">Membrane</keyword>
<dbReference type="GO" id="GO:0030552">
    <property type="term" value="F:cAMP binding"/>
    <property type="evidence" value="ECO:0007669"/>
    <property type="project" value="TreeGrafter"/>
</dbReference>
<comment type="subcellular location">
    <subcellularLocation>
        <location evidence="1">Membrane</location>
        <topology evidence="1">Multi-pass membrane protein</topology>
    </subcellularLocation>
</comment>
<dbReference type="Proteomes" id="UP000820818">
    <property type="component" value="Linkage Group LG6"/>
</dbReference>
<dbReference type="GO" id="GO:0042391">
    <property type="term" value="P:regulation of membrane potential"/>
    <property type="evidence" value="ECO:0007669"/>
    <property type="project" value="TreeGrafter"/>
</dbReference>
<gene>
    <name evidence="7" type="ORF">GHT06_016595</name>
</gene>
<dbReference type="InterPro" id="IPR006916">
    <property type="entry name" value="POPDC1-3"/>
</dbReference>
<dbReference type="GO" id="GO:0051146">
    <property type="term" value="P:striated muscle cell differentiation"/>
    <property type="evidence" value="ECO:0007669"/>
    <property type="project" value="TreeGrafter"/>
</dbReference>
<dbReference type="GO" id="GO:0007507">
    <property type="term" value="P:heart development"/>
    <property type="evidence" value="ECO:0007669"/>
    <property type="project" value="TreeGrafter"/>
</dbReference>
<feature type="transmembrane region" description="Helical" evidence="5">
    <location>
        <begin position="115"/>
        <end position="135"/>
    </location>
</feature>
<name>A0AAD5KNS1_9CRUS</name>
<keyword evidence="2 5" id="KW-0812">Transmembrane</keyword>
<evidence type="ECO:0000313" key="7">
    <source>
        <dbReference type="EMBL" id="KAI9556804.1"/>
    </source>
</evidence>
<dbReference type="PANTHER" id="PTHR12101">
    <property type="entry name" value="POPEYE DOMAIN CONTAINING PROTEIN"/>
    <property type="match status" value="1"/>
</dbReference>
<protein>
    <recommendedName>
        <fullName evidence="6">POPDC1-3 domain-containing protein</fullName>
    </recommendedName>
</protein>
<dbReference type="InterPro" id="IPR055272">
    <property type="entry name" value="POPDC1-3_dom"/>
</dbReference>
<keyword evidence="3 5" id="KW-1133">Transmembrane helix</keyword>
<dbReference type="Pfam" id="PF04831">
    <property type="entry name" value="POPDC1-3"/>
    <property type="match status" value="1"/>
</dbReference>
<comment type="caution">
    <text evidence="7">The sequence shown here is derived from an EMBL/GenBank/DDBJ whole genome shotgun (WGS) entry which is preliminary data.</text>
</comment>
<dbReference type="AlphaFoldDB" id="A0AAD5KNS1"/>
<evidence type="ECO:0000313" key="8">
    <source>
        <dbReference type="Proteomes" id="UP000820818"/>
    </source>
</evidence>
<sequence length="356" mass="40506">MDSLYLSPPEMDNGNVTEIANVDREPVFRTIVTHSLNDTLQFNDIFNMSWGRFFIPCENWREPQHVLFQLAYGCFFISCLAPDHSVGIVIMHAALLLGGLLYSTWAWNMLCAPDIFSWTFGFVFLNFCQLMYDLYRIRPVRLDPEVEALFALLFRPLGINRMTFKKLVSQEYAEISTLYPGDFYALQNLTRIDRLSIILSGKAQVVSDGTILHTIDANEFLDSPEFESSRASIEDKFRVSIVATGTCRYISWQRSTLEYLFVKETTLANVFCVLVARDVINKVFAMNKKLAVQRGHLLDIRLPGIANCSYDLSRETSSNASSDLSPSLKLQQMNGGLPNCVFYPLTRTKNSDTGFH</sequence>
<dbReference type="PANTHER" id="PTHR12101:SF30">
    <property type="entry name" value="POPEYE DOMAIN-CONTAINING PROTEIN 3-LIKE PROTEIN"/>
    <property type="match status" value="1"/>
</dbReference>
<feature type="domain" description="POPDC1-3" evidence="6">
    <location>
        <begin position="63"/>
        <end position="289"/>
    </location>
</feature>
<evidence type="ECO:0000256" key="4">
    <source>
        <dbReference type="ARBA" id="ARBA00023136"/>
    </source>
</evidence>
<evidence type="ECO:0000256" key="3">
    <source>
        <dbReference type="ARBA" id="ARBA00022989"/>
    </source>
</evidence>
<evidence type="ECO:0000256" key="1">
    <source>
        <dbReference type="ARBA" id="ARBA00004141"/>
    </source>
</evidence>